<protein>
    <submittedName>
        <fullName evidence="3">Uncharacterized protein</fullName>
    </submittedName>
</protein>
<dbReference type="GO" id="GO:0004185">
    <property type="term" value="F:serine-type carboxypeptidase activity"/>
    <property type="evidence" value="ECO:0007669"/>
    <property type="project" value="InterPro"/>
</dbReference>
<accession>A0AAV5CGS5</accession>
<dbReference type="Proteomes" id="UP001054889">
    <property type="component" value="Unassembled WGS sequence"/>
</dbReference>
<dbReference type="GO" id="GO:0006508">
    <property type="term" value="P:proteolysis"/>
    <property type="evidence" value="ECO:0007669"/>
    <property type="project" value="InterPro"/>
</dbReference>
<dbReference type="SUPFAM" id="SSF53474">
    <property type="entry name" value="alpha/beta-Hydrolases"/>
    <property type="match status" value="1"/>
</dbReference>
<dbReference type="EMBL" id="BQKI01000007">
    <property type="protein sequence ID" value="GJM97364.1"/>
    <property type="molecule type" value="Genomic_DNA"/>
</dbReference>
<keyword evidence="4" id="KW-1185">Reference proteome</keyword>
<dbReference type="Gene3D" id="3.40.50.12670">
    <property type="match status" value="1"/>
</dbReference>
<name>A0AAV5CGS5_ELECO</name>
<dbReference type="InterPro" id="IPR029058">
    <property type="entry name" value="AB_hydrolase_fold"/>
</dbReference>
<dbReference type="InterPro" id="IPR033124">
    <property type="entry name" value="Ser_caboxypep_his_AS"/>
</dbReference>
<evidence type="ECO:0000313" key="4">
    <source>
        <dbReference type="Proteomes" id="UP001054889"/>
    </source>
</evidence>
<gene>
    <name evidence="3" type="primary">ga14286</name>
    <name evidence="3" type="ORF">PR202_ga14286</name>
</gene>
<organism evidence="3 4">
    <name type="scientific">Eleusine coracana subsp. coracana</name>
    <dbReference type="NCBI Taxonomy" id="191504"/>
    <lineage>
        <taxon>Eukaryota</taxon>
        <taxon>Viridiplantae</taxon>
        <taxon>Streptophyta</taxon>
        <taxon>Embryophyta</taxon>
        <taxon>Tracheophyta</taxon>
        <taxon>Spermatophyta</taxon>
        <taxon>Magnoliopsida</taxon>
        <taxon>Liliopsida</taxon>
        <taxon>Poales</taxon>
        <taxon>Poaceae</taxon>
        <taxon>PACMAD clade</taxon>
        <taxon>Chloridoideae</taxon>
        <taxon>Cynodonteae</taxon>
        <taxon>Eleusininae</taxon>
        <taxon>Eleusine</taxon>
    </lineage>
</organism>
<evidence type="ECO:0000256" key="1">
    <source>
        <dbReference type="ARBA" id="ARBA00009431"/>
    </source>
</evidence>
<proteinExistence type="inferred from homology"/>
<sequence>MNRDDVQAALHASVIPIPSNKWVPCNDDLRYRWAEAPPSTLPIIKKLLRVWVFSDQVGGFTVLYDGLTFVTIRGAGHMVPMITPVLASQLLASNVPAGCYY</sequence>
<comment type="similarity">
    <text evidence="1">Belongs to the peptidase S10 family.</text>
</comment>
<reference evidence="3" key="1">
    <citation type="journal article" date="2018" name="DNA Res.">
        <title>Multiple hybrid de novo genome assembly of finger millet, an orphan allotetraploid crop.</title>
        <authorList>
            <person name="Hatakeyama M."/>
            <person name="Aluri S."/>
            <person name="Balachadran M.T."/>
            <person name="Sivarajan S.R."/>
            <person name="Patrignani A."/>
            <person name="Gruter S."/>
            <person name="Poveda L."/>
            <person name="Shimizu-Inatsugi R."/>
            <person name="Baeten J."/>
            <person name="Francoijs K.J."/>
            <person name="Nataraja K.N."/>
            <person name="Reddy Y.A.N."/>
            <person name="Phadnis S."/>
            <person name="Ravikumar R.L."/>
            <person name="Schlapbach R."/>
            <person name="Sreeman S.M."/>
            <person name="Shimizu K.K."/>
        </authorList>
    </citation>
    <scope>NUCLEOTIDE SEQUENCE</scope>
</reference>
<evidence type="ECO:0000313" key="3">
    <source>
        <dbReference type="EMBL" id="GJM97364.1"/>
    </source>
</evidence>
<dbReference type="InterPro" id="IPR001563">
    <property type="entry name" value="Peptidase_S10"/>
</dbReference>
<evidence type="ECO:0000256" key="2">
    <source>
        <dbReference type="ARBA" id="ARBA00023180"/>
    </source>
</evidence>
<dbReference type="PROSITE" id="PS00560">
    <property type="entry name" value="CARBOXYPEPT_SER_HIS"/>
    <property type="match status" value="1"/>
</dbReference>
<keyword evidence="2" id="KW-0325">Glycoprotein</keyword>
<dbReference type="AlphaFoldDB" id="A0AAV5CGS5"/>
<dbReference type="Pfam" id="PF00450">
    <property type="entry name" value="Peptidase_S10"/>
    <property type="match status" value="1"/>
</dbReference>
<dbReference type="Gene3D" id="6.10.250.940">
    <property type="match status" value="1"/>
</dbReference>
<reference evidence="3" key="2">
    <citation type="submission" date="2021-12" db="EMBL/GenBank/DDBJ databases">
        <title>Resequencing data analysis of finger millet.</title>
        <authorList>
            <person name="Hatakeyama M."/>
            <person name="Aluri S."/>
            <person name="Balachadran M.T."/>
            <person name="Sivarajan S.R."/>
            <person name="Poveda L."/>
            <person name="Shimizu-Inatsugi R."/>
            <person name="Schlapbach R."/>
            <person name="Sreeman S.M."/>
            <person name="Shimizu K.K."/>
        </authorList>
    </citation>
    <scope>NUCLEOTIDE SEQUENCE</scope>
</reference>
<comment type="caution">
    <text evidence="3">The sequence shown here is derived from an EMBL/GenBank/DDBJ whole genome shotgun (WGS) entry which is preliminary data.</text>
</comment>